<evidence type="ECO:0008006" key="3">
    <source>
        <dbReference type="Google" id="ProtNLM"/>
    </source>
</evidence>
<dbReference type="RefSeq" id="WP_275057299.1">
    <property type="nucleotide sequence ID" value="NZ_CP118988.1"/>
</dbReference>
<accession>A0AAX3NTP3</accession>
<name>A0AAX3NTP3_9GAMM</name>
<organism evidence="1 2">
    <name type="scientific">Aeromonas allosaccharophila</name>
    <dbReference type="NCBI Taxonomy" id="656"/>
    <lineage>
        <taxon>Bacteria</taxon>
        <taxon>Pseudomonadati</taxon>
        <taxon>Pseudomonadota</taxon>
        <taxon>Gammaproteobacteria</taxon>
        <taxon>Aeromonadales</taxon>
        <taxon>Aeromonadaceae</taxon>
        <taxon>Aeromonas</taxon>
    </lineage>
</organism>
<reference evidence="1" key="1">
    <citation type="submission" date="2023-02" db="EMBL/GenBank/DDBJ databases">
        <title>The sequence of Aeromonas allosaccharophila K520.</title>
        <authorList>
            <person name="Luo X."/>
        </authorList>
    </citation>
    <scope>NUCLEOTIDE SEQUENCE</scope>
    <source>
        <strain evidence="1">K520</strain>
    </source>
</reference>
<sequence length="71" mass="7973">MNTRIVTNRTPAQQAAQAAVMAYRAGFHQEAAILWRAAIASWFEKQANRPLRESFFDGEQGFLSSLFINGL</sequence>
<evidence type="ECO:0000313" key="1">
    <source>
        <dbReference type="EMBL" id="WED77000.1"/>
    </source>
</evidence>
<evidence type="ECO:0000313" key="2">
    <source>
        <dbReference type="Proteomes" id="UP001213721"/>
    </source>
</evidence>
<proteinExistence type="predicted"/>
<dbReference type="Proteomes" id="UP001213721">
    <property type="component" value="Chromosome"/>
</dbReference>
<dbReference type="EMBL" id="CP118988">
    <property type="protein sequence ID" value="WED77000.1"/>
    <property type="molecule type" value="Genomic_DNA"/>
</dbReference>
<protein>
    <recommendedName>
        <fullName evidence="3">ANR family transcriptional regulator</fullName>
    </recommendedName>
</protein>
<dbReference type="AlphaFoldDB" id="A0AAX3NTP3"/>
<gene>
    <name evidence="1" type="ORF">PYU98_01575</name>
</gene>